<dbReference type="OrthoDB" id="4113332at2"/>
<keyword evidence="6" id="KW-1185">Reference proteome</keyword>
<accession>A0A1N7HE07</accession>
<dbReference type="Pfam" id="PF11774">
    <property type="entry name" value="Lsr2"/>
    <property type="match status" value="1"/>
</dbReference>
<dbReference type="Gene3D" id="4.10.320.10">
    <property type="entry name" value="E3-binding domain"/>
    <property type="match status" value="1"/>
</dbReference>
<dbReference type="GO" id="GO:0016746">
    <property type="term" value="F:acyltransferase activity"/>
    <property type="evidence" value="ECO:0007669"/>
    <property type="project" value="InterPro"/>
</dbReference>
<evidence type="ECO:0000259" key="3">
    <source>
        <dbReference type="Pfam" id="PF11774"/>
    </source>
</evidence>
<dbReference type="Pfam" id="PF23359">
    <property type="entry name" value="Lsr2_DNA-bd"/>
    <property type="match status" value="1"/>
</dbReference>
<evidence type="ECO:0000313" key="6">
    <source>
        <dbReference type="Proteomes" id="UP000186218"/>
    </source>
</evidence>
<evidence type="ECO:0000313" key="5">
    <source>
        <dbReference type="EMBL" id="SIS23114.1"/>
    </source>
</evidence>
<gene>
    <name evidence="5" type="ORF">SAMN05445060_4056</name>
</gene>
<feature type="compositionally biased region" description="Polar residues" evidence="2">
    <location>
        <begin position="72"/>
        <end position="85"/>
    </location>
</feature>
<dbReference type="Proteomes" id="UP000186218">
    <property type="component" value="Unassembled WGS sequence"/>
</dbReference>
<dbReference type="RefSeq" id="WP_076482847.1">
    <property type="nucleotide sequence ID" value="NZ_FTNT01000016.1"/>
</dbReference>
<dbReference type="InterPro" id="IPR055370">
    <property type="entry name" value="Lsr2_DNA-bd"/>
</dbReference>
<evidence type="ECO:0000259" key="4">
    <source>
        <dbReference type="Pfam" id="PF23359"/>
    </source>
</evidence>
<name>A0A1N7HE07_9NOCA</name>
<dbReference type="InterPro" id="IPR024412">
    <property type="entry name" value="Lsr2_dim_dom"/>
</dbReference>
<dbReference type="Gene3D" id="3.30.60.230">
    <property type="entry name" value="Lsr2, dimerization domain"/>
    <property type="match status" value="1"/>
</dbReference>
<dbReference type="AlphaFoldDB" id="A0A1N7HE07"/>
<dbReference type="GO" id="GO:0003677">
    <property type="term" value="F:DNA binding"/>
    <property type="evidence" value="ECO:0007669"/>
    <property type="project" value="UniProtKB-KW"/>
</dbReference>
<dbReference type="STRING" id="1344003.SAMN05445060_4056"/>
<protein>
    <submittedName>
        <fullName evidence="5">Lsr2 protein</fullName>
    </submittedName>
</protein>
<dbReference type="InterPro" id="IPR036625">
    <property type="entry name" value="E3-bd_dom_sf"/>
</dbReference>
<dbReference type="InterPro" id="IPR042261">
    <property type="entry name" value="Lsr2-like_dimerization"/>
</dbReference>
<evidence type="ECO:0000256" key="2">
    <source>
        <dbReference type="SAM" id="MobiDB-lite"/>
    </source>
</evidence>
<reference evidence="5 6" key="1">
    <citation type="submission" date="2017-01" db="EMBL/GenBank/DDBJ databases">
        <authorList>
            <person name="Mah S.A."/>
            <person name="Swanson W.J."/>
            <person name="Moy G.W."/>
            <person name="Vacquier V.D."/>
        </authorList>
    </citation>
    <scope>NUCLEOTIDE SEQUENCE [LARGE SCALE GENOMIC DNA]</scope>
    <source>
        <strain evidence="5 6">CPCC 203464</strain>
    </source>
</reference>
<feature type="domain" description="Lsr2 DNA-binding" evidence="4">
    <location>
        <begin position="88"/>
        <end position="123"/>
    </location>
</feature>
<feature type="domain" description="Lsr2 dimerization" evidence="3">
    <location>
        <begin position="1"/>
        <end position="47"/>
    </location>
</feature>
<organism evidence="5 6">
    <name type="scientific">Williamsia sterculiae</name>
    <dbReference type="NCBI Taxonomy" id="1344003"/>
    <lineage>
        <taxon>Bacteria</taxon>
        <taxon>Bacillati</taxon>
        <taxon>Actinomycetota</taxon>
        <taxon>Actinomycetes</taxon>
        <taxon>Mycobacteriales</taxon>
        <taxon>Nocardiaceae</taxon>
        <taxon>Williamsia</taxon>
    </lineage>
</organism>
<evidence type="ECO:0000256" key="1">
    <source>
        <dbReference type="ARBA" id="ARBA00023125"/>
    </source>
</evidence>
<proteinExistence type="predicted"/>
<keyword evidence="1" id="KW-0238">DNA-binding</keyword>
<feature type="region of interest" description="Disordered" evidence="2">
    <location>
        <begin position="63"/>
        <end position="93"/>
    </location>
</feature>
<sequence length="124" mass="13461">MAQQRLVQFTDDLDGKDLALDDAHTVSWAWSGVEYEIDVSTANLDKIVNGKVPVSALLERSTRVGGRVRSTAPKTTTSGGRSTPAITGREQTHAVREWARANGYEVADRGRIPVDVVEAFNAAH</sequence>
<dbReference type="EMBL" id="FTNT01000016">
    <property type="protein sequence ID" value="SIS23114.1"/>
    <property type="molecule type" value="Genomic_DNA"/>
</dbReference>